<gene>
    <name evidence="1" type="ORF">I8748_15045</name>
</gene>
<dbReference type="EMBL" id="JAECZC010000026">
    <property type="protein sequence ID" value="MBH8563486.1"/>
    <property type="molecule type" value="Genomic_DNA"/>
</dbReference>
<organism evidence="1 2">
    <name type="scientific">Amazonocrinis nigriterrae CENA67</name>
    <dbReference type="NCBI Taxonomy" id="2794033"/>
    <lineage>
        <taxon>Bacteria</taxon>
        <taxon>Bacillati</taxon>
        <taxon>Cyanobacteriota</taxon>
        <taxon>Cyanophyceae</taxon>
        <taxon>Nostocales</taxon>
        <taxon>Nostocaceae</taxon>
        <taxon>Amazonocrinis</taxon>
        <taxon>Amazonocrinis nigriterrae</taxon>
    </lineage>
</organism>
<comment type="caution">
    <text evidence="1">The sequence shown here is derived from an EMBL/GenBank/DDBJ whole genome shotgun (WGS) entry which is preliminary data.</text>
</comment>
<reference evidence="1 2" key="1">
    <citation type="journal article" date="2021" name="Int. J. Syst. Evol. Microbiol.">
        <title>Amazonocrinis nigriterrae gen. nov., sp. nov., Atlanticothrix silvestris gen. nov., sp. nov. and Dendronalium phyllosphericum gen. nov., sp. nov., nostocacean cyanobacteria from Brazilian environments.</title>
        <authorList>
            <person name="Alvarenga D.O."/>
            <person name="Andreote A.P.D."/>
            <person name="Branco L.H.Z."/>
            <person name="Delbaje E."/>
            <person name="Cruz R.B."/>
            <person name="Varani A.M."/>
            <person name="Fiore M.F."/>
        </authorList>
    </citation>
    <scope>NUCLEOTIDE SEQUENCE [LARGE SCALE GENOMIC DNA]</scope>
    <source>
        <strain evidence="1 2">CENA67</strain>
    </source>
</reference>
<proteinExistence type="predicted"/>
<dbReference type="Proteomes" id="UP000632766">
    <property type="component" value="Unassembled WGS sequence"/>
</dbReference>
<keyword evidence="2" id="KW-1185">Reference proteome</keyword>
<evidence type="ECO:0000313" key="1">
    <source>
        <dbReference type="EMBL" id="MBH8563486.1"/>
    </source>
</evidence>
<dbReference type="AlphaFoldDB" id="A0A8J7HPF9"/>
<accession>A0A8J7HPF9</accession>
<name>A0A8J7HPF9_9NOST</name>
<protein>
    <submittedName>
        <fullName evidence="1">Uncharacterized protein</fullName>
    </submittedName>
</protein>
<evidence type="ECO:0000313" key="2">
    <source>
        <dbReference type="Proteomes" id="UP000632766"/>
    </source>
</evidence>
<sequence length="51" mass="5886">MTVNIPFHEIPDTVEAYSCTPLQPIHVLQIFLEMVSVPHTLVFVKEKFCDQ</sequence>